<proteinExistence type="predicted"/>
<dbReference type="EMBL" id="CP108222">
    <property type="protein sequence ID" value="WTT17144.1"/>
    <property type="molecule type" value="Genomic_DNA"/>
</dbReference>
<dbReference type="AlphaFoldDB" id="A0AAU1ZYD0"/>
<gene>
    <name evidence="1" type="ORF">OHA22_17215</name>
</gene>
<reference evidence="1" key="1">
    <citation type="submission" date="2022-10" db="EMBL/GenBank/DDBJ databases">
        <title>The complete genomes of actinobacterial strains from the NBC collection.</title>
        <authorList>
            <person name="Joergensen T.S."/>
            <person name="Alvarez Arevalo M."/>
            <person name="Sterndorff E.B."/>
            <person name="Faurdal D."/>
            <person name="Vuksanovic O."/>
            <person name="Mourched A.-S."/>
            <person name="Charusanti P."/>
            <person name="Shaw S."/>
            <person name="Blin K."/>
            <person name="Weber T."/>
        </authorList>
    </citation>
    <scope>NUCLEOTIDE SEQUENCE</scope>
    <source>
        <strain evidence="1">NBC_00093</strain>
    </source>
</reference>
<name>A0AAU1ZYD0_9ACTN</name>
<sequence>MSDSNDPMDETTALVTAVDVTLEPIGARALLVDRDALLVPDPPRLLTEPQGALVAVITPVPAGSGPVERIAVADVEQLEPGPGVTASVVRLAERSRYVVRAEPFTQRRLTEALLAESGDLWAAMRGLGYDSPVPARPREAGLTALSEDRLDAFAGGPCRVIRLCLPHPPRPDESHPPTGP</sequence>
<evidence type="ECO:0000313" key="1">
    <source>
        <dbReference type="EMBL" id="WTT17144.1"/>
    </source>
</evidence>
<protein>
    <submittedName>
        <fullName evidence="1">Uncharacterized protein</fullName>
    </submittedName>
</protein>
<organism evidence="1">
    <name type="scientific">Streptomyces sp. NBC_00093</name>
    <dbReference type="NCBI Taxonomy" id="2975649"/>
    <lineage>
        <taxon>Bacteria</taxon>
        <taxon>Bacillati</taxon>
        <taxon>Actinomycetota</taxon>
        <taxon>Actinomycetes</taxon>
        <taxon>Kitasatosporales</taxon>
        <taxon>Streptomycetaceae</taxon>
        <taxon>Streptomyces</taxon>
    </lineage>
</organism>
<accession>A0AAU1ZYD0</accession>